<dbReference type="InterPro" id="IPR038578">
    <property type="entry name" value="GT29-like_sf"/>
</dbReference>
<keyword evidence="4 12" id="KW-0808">Transferase</keyword>
<proteinExistence type="inferred from homology"/>
<dbReference type="CDD" id="cd19952">
    <property type="entry name" value="GT29"/>
    <property type="match status" value="1"/>
</dbReference>
<name>A0A830H9S0_9CHLO</name>
<evidence type="ECO:0000256" key="1">
    <source>
        <dbReference type="ARBA" id="ARBA00004323"/>
    </source>
</evidence>
<feature type="compositionally biased region" description="Basic and acidic residues" evidence="11">
    <location>
        <begin position="531"/>
        <end position="542"/>
    </location>
</feature>
<evidence type="ECO:0000256" key="8">
    <source>
        <dbReference type="ARBA" id="ARBA00023034"/>
    </source>
</evidence>
<keyword evidence="7" id="KW-1133">Transmembrane helix</keyword>
<keyword evidence="5" id="KW-0812">Transmembrane</keyword>
<dbReference type="InterPro" id="IPR050943">
    <property type="entry name" value="Glycosyltr_29_Sialyltrsf"/>
</dbReference>
<dbReference type="Gene3D" id="3.90.1480.20">
    <property type="entry name" value="Glycosyl transferase family 29"/>
    <property type="match status" value="1"/>
</dbReference>
<dbReference type="InterPro" id="IPR001675">
    <property type="entry name" value="Glyco_trans_29"/>
</dbReference>
<organism evidence="12 13">
    <name type="scientific">Pycnococcus provasolii</name>
    <dbReference type="NCBI Taxonomy" id="41880"/>
    <lineage>
        <taxon>Eukaryota</taxon>
        <taxon>Viridiplantae</taxon>
        <taxon>Chlorophyta</taxon>
        <taxon>Pseudoscourfieldiophyceae</taxon>
        <taxon>Pseudoscourfieldiales</taxon>
        <taxon>Pycnococcaceae</taxon>
        <taxon>Pycnococcus</taxon>
    </lineage>
</organism>
<evidence type="ECO:0000313" key="12">
    <source>
        <dbReference type="EMBL" id="GHP03735.1"/>
    </source>
</evidence>
<evidence type="ECO:0000256" key="3">
    <source>
        <dbReference type="ARBA" id="ARBA00022676"/>
    </source>
</evidence>
<feature type="region of interest" description="Disordered" evidence="11">
    <location>
        <begin position="531"/>
        <end position="552"/>
    </location>
</feature>
<keyword evidence="9" id="KW-0472">Membrane</keyword>
<dbReference type="Proteomes" id="UP000660262">
    <property type="component" value="Unassembled WGS sequence"/>
</dbReference>
<accession>A0A830H9S0</accession>
<protein>
    <submittedName>
        <fullName evidence="12">CMP-N-acetylneuraminate-beta-galactosamide-alpha-2,3-sialyltransferase 2</fullName>
    </submittedName>
</protein>
<feature type="region of interest" description="Disordered" evidence="11">
    <location>
        <begin position="117"/>
        <end position="189"/>
    </location>
</feature>
<feature type="compositionally biased region" description="Acidic residues" evidence="11">
    <location>
        <begin position="142"/>
        <end position="157"/>
    </location>
</feature>
<feature type="compositionally biased region" description="Low complexity" evidence="11">
    <location>
        <begin position="19"/>
        <end position="28"/>
    </location>
</feature>
<feature type="region of interest" description="Disordered" evidence="11">
    <location>
        <begin position="19"/>
        <end position="42"/>
    </location>
</feature>
<evidence type="ECO:0000256" key="7">
    <source>
        <dbReference type="ARBA" id="ARBA00022989"/>
    </source>
</evidence>
<dbReference type="Pfam" id="PF00777">
    <property type="entry name" value="Glyco_transf_29"/>
    <property type="match status" value="1"/>
</dbReference>
<gene>
    <name evidence="12" type="ORF">PPROV_000249000</name>
</gene>
<comment type="caution">
    <text evidence="12">The sequence shown here is derived from an EMBL/GenBank/DDBJ whole genome shotgun (WGS) entry which is preliminary data.</text>
</comment>
<keyword evidence="3 12" id="KW-0328">Glycosyltransferase</keyword>
<evidence type="ECO:0000313" key="13">
    <source>
        <dbReference type="Proteomes" id="UP000660262"/>
    </source>
</evidence>
<keyword evidence="10" id="KW-0325">Glycoprotein</keyword>
<dbReference type="GO" id="GO:0008373">
    <property type="term" value="F:sialyltransferase activity"/>
    <property type="evidence" value="ECO:0007669"/>
    <property type="project" value="InterPro"/>
</dbReference>
<evidence type="ECO:0000256" key="4">
    <source>
        <dbReference type="ARBA" id="ARBA00022679"/>
    </source>
</evidence>
<dbReference type="EMBL" id="BNJQ01000006">
    <property type="protein sequence ID" value="GHP03735.1"/>
    <property type="molecule type" value="Genomic_DNA"/>
</dbReference>
<dbReference type="PANTHER" id="PTHR11987">
    <property type="entry name" value="ALPHA-2,8-SIALYLTRANSFERASE"/>
    <property type="match status" value="1"/>
</dbReference>
<dbReference type="PANTHER" id="PTHR11987:SF36">
    <property type="entry name" value="SIA-ALPHA-2,3-GAL-BETA-1,4-GLCNAC-R:ALPHA 2,8-SIALYLTRANSFERASE"/>
    <property type="match status" value="1"/>
</dbReference>
<keyword evidence="8" id="KW-0333">Golgi apparatus</keyword>
<dbReference type="GO" id="GO:0000139">
    <property type="term" value="C:Golgi membrane"/>
    <property type="evidence" value="ECO:0007669"/>
    <property type="project" value="UniProtKB-SubCell"/>
</dbReference>
<dbReference type="OrthoDB" id="10264956at2759"/>
<reference evidence="12" key="1">
    <citation type="submission" date="2020-10" db="EMBL/GenBank/DDBJ databases">
        <title>Unveiling of a novel bifunctional photoreceptor, Dualchrome1, isolated from a cosmopolitan green alga.</title>
        <authorList>
            <person name="Suzuki S."/>
            <person name="Kawachi M."/>
        </authorList>
    </citation>
    <scope>NUCLEOTIDE SEQUENCE</scope>
    <source>
        <strain evidence="12">NIES 2893</strain>
    </source>
</reference>
<evidence type="ECO:0000256" key="10">
    <source>
        <dbReference type="ARBA" id="ARBA00023180"/>
    </source>
</evidence>
<comment type="subcellular location">
    <subcellularLocation>
        <location evidence="1">Golgi apparatus membrane</location>
        <topology evidence="1">Single-pass type II membrane protein</topology>
    </subcellularLocation>
</comment>
<evidence type="ECO:0000256" key="9">
    <source>
        <dbReference type="ARBA" id="ARBA00023136"/>
    </source>
</evidence>
<dbReference type="AlphaFoldDB" id="A0A830H9S0"/>
<keyword evidence="13" id="KW-1185">Reference proteome</keyword>
<keyword evidence="6" id="KW-0735">Signal-anchor</keyword>
<sequence>MASRHRAAPLLQGTAPAVAASAVPSATARRVPTRSTASSGGNGCYPRIVEVLALLLLSTATVWIMMRAMHIRHASSMARAHERAHVTPEGGDANLARAAHKTTTRNPVAQRVADAFVKERAAAPVPKSGGGVGGRKRRKGDTDDEVDENDGDADFEGGEGRNDAAAGASPMDDEAERERDEKATKARAAMAAAIARGEHMPDVRSEEIRPSGRGALRIKDLFVHQGNFQKLLGHYADENGTLTINNLRSLPSSDMRILDSYNFSSCAVVGNSGHLLNATYGAAIDSHDVVLRLNQAPPGDRVNKLIKNVGSRTTFRLINTRWANKYGDLRYVDGGGLPLEDDVTLIVTRARPKAYDQMAQYLKTARSDVTALYLSSRVVGKARQLLLEYRQRLEERGFGPFYGGSTPSSGFVGVYLLLQMCGTVTVYGFGLDDENSGERHTYHYFYLFSPQHSRKKNSMNRTHSFDAERALLRALVEAGLVTFCSPKIGGTAAENKLCGLRPKALRARPSASKDDLFLEGFAIKPVVKKDAAGRRRRGDDFVRPFARRRRQQ</sequence>
<comment type="similarity">
    <text evidence="2">Belongs to the glycosyltransferase 29 family.</text>
</comment>
<evidence type="ECO:0000256" key="6">
    <source>
        <dbReference type="ARBA" id="ARBA00022968"/>
    </source>
</evidence>
<evidence type="ECO:0000256" key="11">
    <source>
        <dbReference type="SAM" id="MobiDB-lite"/>
    </source>
</evidence>
<evidence type="ECO:0000256" key="2">
    <source>
        <dbReference type="ARBA" id="ARBA00006003"/>
    </source>
</evidence>
<evidence type="ECO:0000256" key="5">
    <source>
        <dbReference type="ARBA" id="ARBA00022692"/>
    </source>
</evidence>